<dbReference type="PANTHER" id="PTHR30399">
    <property type="entry name" value="UNCHARACTERIZED PROTEIN YGJP"/>
    <property type="match status" value="1"/>
</dbReference>
<dbReference type="InterPro" id="IPR053136">
    <property type="entry name" value="UTP_pyrophosphatase-like"/>
</dbReference>
<name>A0A1H1DYY7_9BACI</name>
<proteinExistence type="predicted"/>
<evidence type="ECO:0000313" key="3">
    <source>
        <dbReference type="Proteomes" id="UP000199444"/>
    </source>
</evidence>
<feature type="domain" description="YgjP-like metallopeptidase" evidence="1">
    <location>
        <begin position="23"/>
        <end position="232"/>
    </location>
</feature>
<dbReference type="EMBL" id="FNKD01000003">
    <property type="protein sequence ID" value="SDQ81603.1"/>
    <property type="molecule type" value="Genomic_DNA"/>
</dbReference>
<protein>
    <recommendedName>
        <fullName evidence="1">YgjP-like metallopeptidase domain-containing protein</fullName>
    </recommendedName>
</protein>
<dbReference type="InterPro" id="IPR002725">
    <property type="entry name" value="YgjP-like_metallopeptidase"/>
</dbReference>
<gene>
    <name evidence="2" type="ORF">SAMN05216231_2642</name>
</gene>
<dbReference type="Pfam" id="PF01863">
    <property type="entry name" value="YgjP-like"/>
    <property type="match status" value="1"/>
</dbReference>
<dbReference type="Proteomes" id="UP000199444">
    <property type="component" value="Unassembled WGS sequence"/>
</dbReference>
<evidence type="ECO:0000259" key="1">
    <source>
        <dbReference type="Pfam" id="PF01863"/>
    </source>
</evidence>
<dbReference type="STRING" id="553311.SAMN05216231_2642"/>
<evidence type="ECO:0000313" key="2">
    <source>
        <dbReference type="EMBL" id="SDQ81603.1"/>
    </source>
</evidence>
<reference evidence="2 3" key="1">
    <citation type="submission" date="2016-10" db="EMBL/GenBank/DDBJ databases">
        <authorList>
            <person name="de Groot N.N."/>
        </authorList>
    </citation>
    <scope>NUCLEOTIDE SEQUENCE [LARGE SCALE GENOMIC DNA]</scope>
    <source>
        <strain evidence="2 3">CGMCC 1.10449</strain>
    </source>
</reference>
<dbReference type="RefSeq" id="WP_092493447.1">
    <property type="nucleotide sequence ID" value="NZ_FNKD01000003.1"/>
</dbReference>
<dbReference type="AlphaFoldDB" id="A0A1H1DYY7"/>
<sequence>MPTLNYGTTTINYIRYNQERKDLKISVTIVNGVEVYSPDNLDDKDLNDLLKKKAPWILNKIKELNQVEAAIQPKEFVSGEKLPYLGRNYRLKVQREPVTNAELSLYQGRFIATIPKNWQQNHVQETLEKQLIQWYRQHGDKKLQERVQHYQTLMDVTPESVNFRTQHKRWGTCTPDGDIYINWRLIMAPVKVLDYVVVHELAHLKVQDHSAEFWKIIKSVMPDYEKRKEWLRVNGMSLHCVG</sequence>
<organism evidence="2 3">
    <name type="scientific">Virgibacillus salinus</name>
    <dbReference type="NCBI Taxonomy" id="553311"/>
    <lineage>
        <taxon>Bacteria</taxon>
        <taxon>Bacillati</taxon>
        <taxon>Bacillota</taxon>
        <taxon>Bacilli</taxon>
        <taxon>Bacillales</taxon>
        <taxon>Bacillaceae</taxon>
        <taxon>Virgibacillus</taxon>
    </lineage>
</organism>
<accession>A0A1H1DYY7</accession>
<dbReference type="Gene3D" id="3.30.2010.10">
    <property type="entry name" value="Metalloproteases ('zincins'), catalytic domain"/>
    <property type="match status" value="1"/>
</dbReference>
<dbReference type="PANTHER" id="PTHR30399:SF1">
    <property type="entry name" value="UTP PYROPHOSPHATASE"/>
    <property type="match status" value="1"/>
</dbReference>
<keyword evidence="3" id="KW-1185">Reference proteome</keyword>
<dbReference type="CDD" id="cd07344">
    <property type="entry name" value="M48_yhfN_like"/>
    <property type="match status" value="1"/>
</dbReference>